<sequence>MSGPMICSRIVTVKQIASPTNVEVFFDADDIIVSKTDLKGRITYANKVFTDICGYSEAELIGQPHSIVRHPDMPRCVFKLLWDTLAEGREIFAYVKNMTRTGDFYWVFAHVTPSFDSAKRVIGYHSNRRVPDRRVVSALAPVYAELSEVEKRHRNGKDGLAAGTQHLIDFVKAKNVPYDQLVFSL</sequence>
<dbReference type="InterPro" id="IPR000014">
    <property type="entry name" value="PAS"/>
</dbReference>
<dbReference type="PROSITE" id="PS50112">
    <property type="entry name" value="PAS"/>
    <property type="match status" value="1"/>
</dbReference>
<evidence type="ECO:0000313" key="3">
    <source>
        <dbReference type="Proteomes" id="UP000008809"/>
    </source>
</evidence>
<dbReference type="HOGENOM" id="CLU_097884_0_1_5"/>
<dbReference type="CDD" id="cd00130">
    <property type="entry name" value="PAS"/>
    <property type="match status" value="1"/>
</dbReference>
<dbReference type="SMART" id="SM00091">
    <property type="entry name" value="PAS"/>
    <property type="match status" value="1"/>
</dbReference>
<dbReference type="Proteomes" id="UP000008809">
    <property type="component" value="Chromosome"/>
</dbReference>
<keyword evidence="3" id="KW-1185">Reference proteome</keyword>
<evidence type="ECO:0000259" key="1">
    <source>
        <dbReference type="PROSITE" id="PS50112"/>
    </source>
</evidence>
<evidence type="ECO:0000313" key="2">
    <source>
        <dbReference type="EMBL" id="ABD06123.1"/>
    </source>
</evidence>
<proteinExistence type="predicted"/>
<reference evidence="2 3" key="1">
    <citation type="submission" date="2006-01" db="EMBL/GenBank/DDBJ databases">
        <title>Complete sequence of Rhodopseudomonas palustris HaA2.</title>
        <authorList>
            <consortium name="US DOE Joint Genome Institute"/>
            <person name="Copeland A."/>
            <person name="Lucas S."/>
            <person name="Lapidus A."/>
            <person name="Barry K."/>
            <person name="Detter J.C."/>
            <person name="Glavina T."/>
            <person name="Hammon N."/>
            <person name="Israni S."/>
            <person name="Pitluck S."/>
            <person name="Chain P."/>
            <person name="Malfatti S."/>
            <person name="Shin M."/>
            <person name="Vergez L."/>
            <person name="Schmutz J."/>
            <person name="Larimer F."/>
            <person name="Land M."/>
            <person name="Hauser L."/>
            <person name="Pelletier D.A."/>
            <person name="Kyrpides N."/>
            <person name="Anderson I."/>
            <person name="Oda Y."/>
            <person name="Harwood C.S."/>
            <person name="Richardson P."/>
        </authorList>
    </citation>
    <scope>NUCLEOTIDE SEQUENCE [LARGE SCALE GENOMIC DNA]</scope>
    <source>
        <strain evidence="2 3">HaA2</strain>
    </source>
</reference>
<dbReference type="InterPro" id="IPR035965">
    <property type="entry name" value="PAS-like_dom_sf"/>
</dbReference>
<name>Q2J087_RHOP2</name>
<dbReference type="STRING" id="316058.RPB_1413"/>
<feature type="domain" description="PAS" evidence="1">
    <location>
        <begin position="37"/>
        <end position="88"/>
    </location>
</feature>
<dbReference type="eggNOG" id="COG3829">
    <property type="taxonomic scope" value="Bacteria"/>
</dbReference>
<dbReference type="SUPFAM" id="SSF55785">
    <property type="entry name" value="PYP-like sensor domain (PAS domain)"/>
    <property type="match status" value="1"/>
</dbReference>
<dbReference type="Gene3D" id="3.30.450.20">
    <property type="entry name" value="PAS domain"/>
    <property type="match status" value="1"/>
</dbReference>
<protein>
    <submittedName>
        <fullName evidence="2">Putative PAS/PAC sensor protein</fullName>
    </submittedName>
</protein>
<dbReference type="InterPro" id="IPR013655">
    <property type="entry name" value="PAS_fold_3"/>
</dbReference>
<dbReference type="Pfam" id="PF08447">
    <property type="entry name" value="PAS_3"/>
    <property type="match status" value="1"/>
</dbReference>
<dbReference type="EMBL" id="CP000250">
    <property type="protein sequence ID" value="ABD06123.1"/>
    <property type="molecule type" value="Genomic_DNA"/>
</dbReference>
<dbReference type="AlphaFoldDB" id="Q2J087"/>
<dbReference type="KEGG" id="rpb:RPB_1413"/>
<dbReference type="NCBIfam" id="TIGR00229">
    <property type="entry name" value="sensory_box"/>
    <property type="match status" value="1"/>
</dbReference>
<accession>Q2J087</accession>
<organism evidence="2 3">
    <name type="scientific">Rhodopseudomonas palustris (strain HaA2)</name>
    <dbReference type="NCBI Taxonomy" id="316058"/>
    <lineage>
        <taxon>Bacteria</taxon>
        <taxon>Pseudomonadati</taxon>
        <taxon>Pseudomonadota</taxon>
        <taxon>Alphaproteobacteria</taxon>
        <taxon>Hyphomicrobiales</taxon>
        <taxon>Nitrobacteraceae</taxon>
        <taxon>Rhodopseudomonas</taxon>
    </lineage>
</organism>
<gene>
    <name evidence="2" type="ordered locus">RPB_1413</name>
</gene>